<evidence type="ECO:0008006" key="4">
    <source>
        <dbReference type="Google" id="ProtNLM"/>
    </source>
</evidence>
<evidence type="ECO:0000313" key="2">
    <source>
        <dbReference type="EMBL" id="APT92256.1"/>
    </source>
</evidence>
<keyword evidence="1" id="KW-0812">Transmembrane</keyword>
<dbReference type="STRING" id="161895.CPHO_04390"/>
<dbReference type="EMBL" id="CP009249">
    <property type="protein sequence ID" value="APT92256.1"/>
    <property type="molecule type" value="Genomic_DNA"/>
</dbReference>
<dbReference type="RefSeq" id="WP_075733545.1">
    <property type="nucleotide sequence ID" value="NZ_CP009249.1"/>
</dbReference>
<evidence type="ECO:0000313" key="3">
    <source>
        <dbReference type="Proteomes" id="UP000185491"/>
    </source>
</evidence>
<feature type="transmembrane region" description="Helical" evidence="1">
    <location>
        <begin position="38"/>
        <end position="60"/>
    </location>
</feature>
<sequence length="82" mass="8859">MKKFREWPGNFKFAVVCGAAAVLAGVFLLCIGQSGMDYAMAGVAIAGGLVVVLGAPAWGLNDHEETARRKRARQARAELRRR</sequence>
<dbReference type="AlphaFoldDB" id="A0A1L7D276"/>
<organism evidence="2 3">
    <name type="scientific">Corynebacterium phocae</name>
    <dbReference type="NCBI Taxonomy" id="161895"/>
    <lineage>
        <taxon>Bacteria</taxon>
        <taxon>Bacillati</taxon>
        <taxon>Actinomycetota</taxon>
        <taxon>Actinomycetes</taxon>
        <taxon>Mycobacteriales</taxon>
        <taxon>Corynebacteriaceae</taxon>
        <taxon>Corynebacterium</taxon>
    </lineage>
</organism>
<protein>
    <recommendedName>
        <fullName evidence="4">Permease</fullName>
    </recommendedName>
</protein>
<dbReference type="Proteomes" id="UP000185491">
    <property type="component" value="Chromosome"/>
</dbReference>
<proteinExistence type="predicted"/>
<name>A0A1L7D276_9CORY</name>
<keyword evidence="1" id="KW-0472">Membrane</keyword>
<keyword evidence="1" id="KW-1133">Transmembrane helix</keyword>
<reference evidence="2 3" key="1">
    <citation type="submission" date="2014-08" db="EMBL/GenBank/DDBJ databases">
        <title>Complete genome sequence of Corynebacterium phocae M408/89/1(T)(=DSM 44612(T)), isolated from the common seal (Phoca vitulina).</title>
        <authorList>
            <person name="Ruckert C."/>
            <person name="Albersmeier A."/>
            <person name="Winkler A."/>
            <person name="Kalinowski J."/>
        </authorList>
    </citation>
    <scope>NUCLEOTIDE SEQUENCE [LARGE SCALE GENOMIC DNA]</scope>
    <source>
        <strain evidence="2 3">M408/89/1</strain>
    </source>
</reference>
<keyword evidence="3" id="KW-1185">Reference proteome</keyword>
<dbReference type="KEGG" id="cpho:CPHO_04390"/>
<evidence type="ECO:0000256" key="1">
    <source>
        <dbReference type="SAM" id="Phobius"/>
    </source>
</evidence>
<accession>A0A1L7D276</accession>
<gene>
    <name evidence="2" type="ORF">CPHO_04390</name>
</gene>